<organism evidence="1 2">
    <name type="scientific">Solanum stoloniferum</name>
    <dbReference type="NCBI Taxonomy" id="62892"/>
    <lineage>
        <taxon>Eukaryota</taxon>
        <taxon>Viridiplantae</taxon>
        <taxon>Streptophyta</taxon>
        <taxon>Embryophyta</taxon>
        <taxon>Tracheophyta</taxon>
        <taxon>Spermatophyta</taxon>
        <taxon>Magnoliopsida</taxon>
        <taxon>eudicotyledons</taxon>
        <taxon>Gunneridae</taxon>
        <taxon>Pentapetalae</taxon>
        <taxon>asterids</taxon>
        <taxon>lamiids</taxon>
        <taxon>Solanales</taxon>
        <taxon>Solanaceae</taxon>
        <taxon>Solanoideae</taxon>
        <taxon>Solaneae</taxon>
        <taxon>Solanum</taxon>
    </lineage>
</organism>
<gene>
    <name evidence="1" type="ORF">AABB24_018591</name>
</gene>
<evidence type="ECO:0000313" key="1">
    <source>
        <dbReference type="EMBL" id="KAL3354000.1"/>
    </source>
</evidence>
<evidence type="ECO:0000313" key="2">
    <source>
        <dbReference type="Proteomes" id="UP001627284"/>
    </source>
</evidence>
<dbReference type="Proteomes" id="UP001627284">
    <property type="component" value="Unassembled WGS sequence"/>
</dbReference>
<evidence type="ECO:0008006" key="3">
    <source>
        <dbReference type="Google" id="ProtNLM"/>
    </source>
</evidence>
<keyword evidence="2" id="KW-1185">Reference proteome</keyword>
<accession>A0ABD2TDE8</accession>
<proteinExistence type="predicted"/>
<dbReference type="AlphaFoldDB" id="A0ABD2TDE8"/>
<dbReference type="Gene3D" id="2.40.70.10">
    <property type="entry name" value="Acid Proteases"/>
    <property type="match status" value="1"/>
</dbReference>
<sequence length="137" mass="15609">MRYNSVYRGCTVLINDHPTSADLVELIMLDFDVIMGMDWLAACFANIDYRAKIVQFYFPGEPVLEWKGNAATPKGKFISYLRDRKLISKGCIYHMVHVQDIDKEPMTLQSIPIVNEFPMVFPDDLPGIPPKGKLISL</sequence>
<protein>
    <recommendedName>
        <fullName evidence="3">Gag-pol polyprotein</fullName>
    </recommendedName>
</protein>
<name>A0ABD2TDE8_9SOLN</name>
<dbReference type="InterPro" id="IPR021109">
    <property type="entry name" value="Peptidase_aspartic_dom_sf"/>
</dbReference>
<reference evidence="1 2" key="1">
    <citation type="submission" date="2024-05" db="EMBL/GenBank/DDBJ databases">
        <title>De novo assembly of an allotetraploid wild potato.</title>
        <authorList>
            <person name="Hosaka A.J."/>
        </authorList>
    </citation>
    <scope>NUCLEOTIDE SEQUENCE [LARGE SCALE GENOMIC DNA]</scope>
    <source>
        <tissue evidence="1">Young leaves</tissue>
    </source>
</reference>
<comment type="caution">
    <text evidence="1">The sequence shown here is derived from an EMBL/GenBank/DDBJ whole genome shotgun (WGS) entry which is preliminary data.</text>
</comment>
<dbReference type="Pfam" id="PF08284">
    <property type="entry name" value="RVP_2"/>
    <property type="match status" value="1"/>
</dbReference>
<dbReference type="EMBL" id="JBJKTR010000011">
    <property type="protein sequence ID" value="KAL3354000.1"/>
    <property type="molecule type" value="Genomic_DNA"/>
</dbReference>